<dbReference type="EMBL" id="CP049871">
    <property type="protein sequence ID" value="QIL02618.1"/>
    <property type="molecule type" value="Genomic_DNA"/>
</dbReference>
<dbReference type="SUPFAM" id="SSF54913">
    <property type="entry name" value="GlnB-like"/>
    <property type="match status" value="1"/>
</dbReference>
<reference evidence="2 3" key="1">
    <citation type="submission" date="2020-03" db="EMBL/GenBank/DDBJ databases">
        <title>Sphingomonas sp. nov., isolated from fish.</title>
        <authorList>
            <person name="Hyun D.-W."/>
            <person name="Bae J.-W."/>
        </authorList>
    </citation>
    <scope>NUCLEOTIDE SEQUENCE [LARGE SCALE GENOMIC DNA]</scope>
    <source>
        <strain evidence="2 3">HDW15C</strain>
    </source>
</reference>
<dbReference type="KEGG" id="ssin:G7078_07325"/>
<dbReference type="AlphaFoldDB" id="A0A6G7ZNW6"/>
<keyword evidence="3" id="KW-1185">Reference proteome</keyword>
<name>A0A6G7ZNW6_9SPHN</name>
<protein>
    <submittedName>
        <fullName evidence="2">Divalent-cation tolerance protein CutA</fullName>
    </submittedName>
</protein>
<evidence type="ECO:0000313" key="2">
    <source>
        <dbReference type="EMBL" id="QIL02618.1"/>
    </source>
</evidence>
<dbReference type="PANTHER" id="PTHR23419:SF8">
    <property type="entry name" value="FI09726P"/>
    <property type="match status" value="1"/>
</dbReference>
<gene>
    <name evidence="2" type="ORF">G7078_07325</name>
</gene>
<proteinExistence type="inferred from homology"/>
<dbReference type="Pfam" id="PF03091">
    <property type="entry name" value="CutA1"/>
    <property type="match status" value="1"/>
</dbReference>
<sequence length="107" mass="11781">MSVVSIYCTFAGVEEAERVGRQVVEEQLAACINILAPCRSIYRWQGKVEVTDETPAILKTTAAAADSLIARIAELHSYEVPAITQWPVDQAARGFSEWVESGVRSLR</sequence>
<dbReference type="InterPro" id="IPR011322">
    <property type="entry name" value="N-reg_PII-like_a/b"/>
</dbReference>
<dbReference type="GO" id="GO:0010038">
    <property type="term" value="P:response to metal ion"/>
    <property type="evidence" value="ECO:0007669"/>
    <property type="project" value="InterPro"/>
</dbReference>
<dbReference type="InterPro" id="IPR004323">
    <property type="entry name" value="Ion_tolerance_CutA"/>
</dbReference>
<evidence type="ECO:0000256" key="1">
    <source>
        <dbReference type="ARBA" id="ARBA00010169"/>
    </source>
</evidence>
<accession>A0A6G7ZNW6</accession>
<evidence type="ECO:0000313" key="3">
    <source>
        <dbReference type="Proteomes" id="UP000502502"/>
    </source>
</evidence>
<dbReference type="Proteomes" id="UP000502502">
    <property type="component" value="Chromosome"/>
</dbReference>
<dbReference type="InterPro" id="IPR015867">
    <property type="entry name" value="N-reg_PII/ATP_PRibTrfase_C"/>
</dbReference>
<dbReference type="GO" id="GO:0005507">
    <property type="term" value="F:copper ion binding"/>
    <property type="evidence" value="ECO:0007669"/>
    <property type="project" value="TreeGrafter"/>
</dbReference>
<organism evidence="2 3">
    <name type="scientific">Sphingomonas sinipercae</name>
    <dbReference type="NCBI Taxonomy" id="2714944"/>
    <lineage>
        <taxon>Bacteria</taxon>
        <taxon>Pseudomonadati</taxon>
        <taxon>Pseudomonadota</taxon>
        <taxon>Alphaproteobacteria</taxon>
        <taxon>Sphingomonadales</taxon>
        <taxon>Sphingomonadaceae</taxon>
        <taxon>Sphingomonas</taxon>
    </lineage>
</organism>
<dbReference type="RefSeq" id="WP_166094550.1">
    <property type="nucleotide sequence ID" value="NZ_CP049871.1"/>
</dbReference>
<comment type="similarity">
    <text evidence="1">Belongs to the CutA family.</text>
</comment>
<dbReference type="PANTHER" id="PTHR23419">
    <property type="entry name" value="DIVALENT CATION TOLERANCE CUTA-RELATED"/>
    <property type="match status" value="1"/>
</dbReference>
<dbReference type="Gene3D" id="3.30.70.120">
    <property type="match status" value="1"/>
</dbReference>